<dbReference type="PROSITE" id="PS51782">
    <property type="entry name" value="LYSM"/>
    <property type="match status" value="2"/>
</dbReference>
<dbReference type="SMART" id="SM00636">
    <property type="entry name" value="Glyco_18"/>
    <property type="match status" value="1"/>
</dbReference>
<dbReference type="SUPFAM" id="SSF51445">
    <property type="entry name" value="(Trans)glycosidases"/>
    <property type="match status" value="1"/>
</dbReference>
<sequence>MFVHLVKKGDTLSGIGHDYEVSVEELQYVNGMVDDALVPGCSLLVPTSVPTTLLTYQVQAGDTVKKIANRFHMPERMLLAANLVTGETLQPGTHLTLPLPVLEKKTIEVNMRWEVQEEDLDLLTMEEAQDSVSTVSVAYGLAESDGSLRMPPLLSRRLLAETRRAKAETLLLITLADGDVAERLLSHLPSRRAFFSELRSALQEHGFRGLHLEMPPMSPKLRPLFNGFVRELGLRVRRSGCMLYLGVPAHAADDPEHPRSGVYDVQYLSQHVDRLVWNADEEFGRLEGPPMALAPLHLIRRTLHHALTLVPRRKLLLGLPFFGYDWATPFQPEQLPTLILHGHCDEEVLMPKQIHWDDRAMAPMFTYRNEDGETREVWYEDARSVAAKLNLVSELGLAGISCLVHGSTLESNWGLLRDAFHISKTNVS</sequence>
<keyword evidence="1" id="KW-0378">Hydrolase</keyword>
<dbReference type="SMART" id="SM00257">
    <property type="entry name" value="LysM"/>
    <property type="match status" value="2"/>
</dbReference>
<reference evidence="5" key="1">
    <citation type="submission" date="2017-05" db="EMBL/GenBank/DDBJ databases">
        <authorList>
            <person name="Sung H."/>
        </authorList>
    </citation>
    <scope>NUCLEOTIDE SEQUENCE [LARGE SCALE GENOMIC DNA]</scope>
    <source>
        <strain evidence="5">AR23208</strain>
    </source>
</reference>
<dbReference type="Pfam" id="PF00704">
    <property type="entry name" value="Glyco_hydro_18"/>
    <property type="match status" value="1"/>
</dbReference>
<organism evidence="4 5">
    <name type="scientific">Tumebacillus avium</name>
    <dbReference type="NCBI Taxonomy" id="1903704"/>
    <lineage>
        <taxon>Bacteria</taxon>
        <taxon>Bacillati</taxon>
        <taxon>Bacillota</taxon>
        <taxon>Bacilli</taxon>
        <taxon>Bacillales</taxon>
        <taxon>Alicyclobacillaceae</taxon>
        <taxon>Tumebacillus</taxon>
    </lineage>
</organism>
<dbReference type="GO" id="GO:0005975">
    <property type="term" value="P:carbohydrate metabolic process"/>
    <property type="evidence" value="ECO:0007669"/>
    <property type="project" value="InterPro"/>
</dbReference>
<dbReference type="OrthoDB" id="9769314at2"/>
<dbReference type="InterPro" id="IPR017853">
    <property type="entry name" value="GH"/>
</dbReference>
<dbReference type="Gene3D" id="3.10.50.10">
    <property type="match status" value="1"/>
</dbReference>
<evidence type="ECO:0000313" key="4">
    <source>
        <dbReference type="EMBL" id="ARU63522.1"/>
    </source>
</evidence>
<feature type="domain" description="GH18" evidence="3">
    <location>
        <begin position="104"/>
        <end position="428"/>
    </location>
</feature>
<dbReference type="InterPro" id="IPR056563">
    <property type="entry name" value="LysM3_LYK4_5"/>
</dbReference>
<dbReference type="PANTHER" id="PTHR46066">
    <property type="entry name" value="CHITINASE DOMAIN-CONTAINING PROTEIN 1 FAMILY MEMBER"/>
    <property type="match status" value="1"/>
</dbReference>
<evidence type="ECO:0000259" key="3">
    <source>
        <dbReference type="PROSITE" id="PS51910"/>
    </source>
</evidence>
<gene>
    <name evidence="4" type="ORF">CBW65_22830</name>
</gene>
<dbReference type="KEGG" id="tum:CBW65_22830"/>
<dbReference type="GO" id="GO:0016798">
    <property type="term" value="F:hydrolase activity, acting on glycosyl bonds"/>
    <property type="evidence" value="ECO:0007669"/>
    <property type="project" value="UniProtKB-KW"/>
</dbReference>
<dbReference type="CDD" id="cd00118">
    <property type="entry name" value="LysM"/>
    <property type="match status" value="2"/>
</dbReference>
<dbReference type="PANTHER" id="PTHR46066:SF2">
    <property type="entry name" value="CHITINASE DOMAIN-CONTAINING PROTEIN 1"/>
    <property type="match status" value="1"/>
</dbReference>
<dbReference type="AlphaFoldDB" id="A0A1Y0ISA1"/>
<feature type="domain" description="LysM" evidence="2">
    <location>
        <begin position="54"/>
        <end position="97"/>
    </location>
</feature>
<evidence type="ECO:0008006" key="6">
    <source>
        <dbReference type="Google" id="ProtNLM"/>
    </source>
</evidence>
<dbReference type="SUPFAM" id="SSF54106">
    <property type="entry name" value="LysM domain"/>
    <property type="match status" value="2"/>
</dbReference>
<dbReference type="Gene3D" id="3.20.20.80">
    <property type="entry name" value="Glycosidases"/>
    <property type="match status" value="1"/>
</dbReference>
<dbReference type="EMBL" id="CP021434">
    <property type="protein sequence ID" value="ARU63522.1"/>
    <property type="molecule type" value="Genomic_DNA"/>
</dbReference>
<dbReference type="InterPro" id="IPR011583">
    <property type="entry name" value="Chitinase_II/V-like_cat"/>
</dbReference>
<dbReference type="Pfam" id="PF23473">
    <property type="entry name" value="LysM3_LYK4_5"/>
    <property type="match status" value="1"/>
</dbReference>
<evidence type="ECO:0000259" key="2">
    <source>
        <dbReference type="PROSITE" id="PS51782"/>
    </source>
</evidence>
<name>A0A1Y0ISA1_9BACL</name>
<accession>A0A1Y0ISA1</accession>
<dbReference type="PROSITE" id="PS51910">
    <property type="entry name" value="GH18_2"/>
    <property type="match status" value="1"/>
</dbReference>
<dbReference type="InterPro" id="IPR036779">
    <property type="entry name" value="LysM_dom_sf"/>
</dbReference>
<proteinExistence type="predicted"/>
<dbReference type="InterPro" id="IPR029070">
    <property type="entry name" value="Chitinase_insertion_sf"/>
</dbReference>
<dbReference type="Proteomes" id="UP000195437">
    <property type="component" value="Chromosome"/>
</dbReference>
<keyword evidence="5" id="KW-1185">Reference proteome</keyword>
<feature type="domain" description="LysM" evidence="2">
    <location>
        <begin position="2"/>
        <end position="45"/>
    </location>
</feature>
<dbReference type="Gene3D" id="3.10.350.10">
    <property type="entry name" value="LysM domain"/>
    <property type="match status" value="2"/>
</dbReference>
<evidence type="ECO:0000313" key="5">
    <source>
        <dbReference type="Proteomes" id="UP000195437"/>
    </source>
</evidence>
<keyword evidence="1" id="KW-0326">Glycosidase</keyword>
<dbReference type="InterPro" id="IPR018392">
    <property type="entry name" value="LysM"/>
</dbReference>
<dbReference type="GO" id="GO:0008061">
    <property type="term" value="F:chitin binding"/>
    <property type="evidence" value="ECO:0007669"/>
    <property type="project" value="InterPro"/>
</dbReference>
<dbReference type="RefSeq" id="WP_087458858.1">
    <property type="nucleotide sequence ID" value="NZ_CP021434.1"/>
</dbReference>
<protein>
    <recommendedName>
        <fullName evidence="6">Chitinase</fullName>
    </recommendedName>
</protein>
<evidence type="ECO:0000256" key="1">
    <source>
        <dbReference type="ARBA" id="ARBA00023295"/>
    </source>
</evidence>
<dbReference type="InterPro" id="IPR001223">
    <property type="entry name" value="Glyco_hydro18_cat"/>
</dbReference>
<dbReference type="Pfam" id="PF01476">
    <property type="entry name" value="LysM"/>
    <property type="match status" value="1"/>
</dbReference>